<accession>A0AAX0B9F3</accession>
<dbReference type="SUPFAM" id="SSF56349">
    <property type="entry name" value="DNA breaking-rejoining enzymes"/>
    <property type="match status" value="1"/>
</dbReference>
<dbReference type="InterPro" id="IPR011010">
    <property type="entry name" value="DNA_brk_join_enz"/>
</dbReference>
<dbReference type="InterPro" id="IPR055009">
    <property type="entry name" value="MrpR_N_CB"/>
</dbReference>
<dbReference type="EMBL" id="JABSWW010000001">
    <property type="protein sequence ID" value="NRT91484.1"/>
    <property type="molecule type" value="Genomic_DNA"/>
</dbReference>
<evidence type="ECO:0000313" key="3">
    <source>
        <dbReference type="Proteomes" id="UP001193748"/>
    </source>
</evidence>
<dbReference type="AlphaFoldDB" id="A0AAX0B9F3"/>
<comment type="caution">
    <text evidence="2">The sequence shown here is derived from an EMBL/GenBank/DDBJ whole genome shotgun (WGS) entry which is preliminary data.</text>
</comment>
<organism evidence="2 3">
    <name type="scientific">Clostridium beijerinckii</name>
    <name type="common">Clostridium MP</name>
    <dbReference type="NCBI Taxonomy" id="1520"/>
    <lineage>
        <taxon>Bacteria</taxon>
        <taxon>Bacillati</taxon>
        <taxon>Bacillota</taxon>
        <taxon>Clostridia</taxon>
        <taxon>Eubacteriales</taxon>
        <taxon>Clostridiaceae</taxon>
        <taxon>Clostridium</taxon>
    </lineage>
</organism>
<protein>
    <submittedName>
        <fullName evidence="2">Integrase</fullName>
    </submittedName>
</protein>
<dbReference type="Pfam" id="PF22822">
    <property type="entry name" value="MrpR_N_CB"/>
    <property type="match status" value="1"/>
</dbReference>
<dbReference type="Proteomes" id="UP001193748">
    <property type="component" value="Unassembled WGS sequence"/>
</dbReference>
<reference evidence="2" key="2">
    <citation type="journal article" date="2022" name="Nat. Biotechnol.">
        <title>Carbon-negative production of acetone and isopropanol by gas fermentation at industrial pilot scale.</title>
        <authorList>
            <person name="Liew F.E."/>
            <person name="Nogle R."/>
            <person name="Abdalla T."/>
            <person name="Rasor B.J."/>
            <person name="Canter C."/>
            <person name="Jensen R.O."/>
            <person name="Wang L."/>
            <person name="Strutz J."/>
            <person name="Chirania P."/>
            <person name="De Tissera S."/>
            <person name="Mueller A.P."/>
            <person name="Ruan Z."/>
            <person name="Gao A."/>
            <person name="Tran L."/>
            <person name="Engle N.L."/>
            <person name="Bromley J.C."/>
            <person name="Daniell J."/>
            <person name="Conrado R."/>
            <person name="Tschaplinski T.J."/>
            <person name="Giannone R.J."/>
            <person name="Hettich R.L."/>
            <person name="Karim A.S."/>
            <person name="Simpson S.D."/>
            <person name="Brown S.D."/>
            <person name="Leang C."/>
            <person name="Jewett M.C."/>
            <person name="Kopke M."/>
        </authorList>
    </citation>
    <scope>NUCLEOTIDE SEQUENCE</scope>
    <source>
        <strain evidence="2">DJ080</strain>
    </source>
</reference>
<name>A0AAX0B9F3_CLOBE</name>
<gene>
    <name evidence="2" type="ORF">B0H41_005163</name>
</gene>
<evidence type="ECO:0000313" key="2">
    <source>
        <dbReference type="EMBL" id="NRT91484.1"/>
    </source>
</evidence>
<dbReference type="GO" id="GO:0003677">
    <property type="term" value="F:DNA binding"/>
    <property type="evidence" value="ECO:0007669"/>
    <property type="project" value="InterPro"/>
</dbReference>
<reference evidence="2" key="1">
    <citation type="submission" date="2020-05" db="EMBL/GenBank/DDBJ databases">
        <authorList>
            <person name="Brown S."/>
            <person name="Huntemann M."/>
            <person name="Clum A."/>
            <person name="Spunde A."/>
            <person name="Palaniappan K."/>
            <person name="Ritter S."/>
            <person name="Mikhailova N."/>
            <person name="Chen I.-M."/>
            <person name="Stamatis D."/>
            <person name="Reddy T."/>
            <person name="O'Malley R."/>
            <person name="Daum C."/>
            <person name="Shapiro N."/>
            <person name="Ivanova N."/>
            <person name="Kyrpides N."/>
            <person name="Woyke T."/>
        </authorList>
    </citation>
    <scope>NUCLEOTIDE SEQUENCE</scope>
    <source>
        <strain evidence="2">DJ080</strain>
    </source>
</reference>
<evidence type="ECO:0000259" key="1">
    <source>
        <dbReference type="Pfam" id="PF22822"/>
    </source>
</evidence>
<sequence>MYEFLGMGLTYEELNEYQKNKADWLQKIDRYAESTKKAYWGNLNLKVNFIELQKNKDLYDFNKEEIIQLVKYLPTKSITSKQQLYTVIFRYMDWAYKEGIKIGDNPCDTIIPTELFTINEMAFKEQYIEINDFINFIYDLNCSDVDRAMLTLLRYGVKIDDVGKVKWDDIDKENKILNVLHGDKNLELPIDGIFMIMMDKAKECHRYAPGQKTVEYVDYGYIVKATATVTWKSMMPEKVYNKVGAISRINEIQRISVPDLINSRIYDLLFNTLNDYGKVTKSDIERVIETFGDEVTVIKLMRLRQNFEVLSNTTVEWKRKNRTKKIYY</sequence>
<proteinExistence type="predicted"/>
<feature type="domain" description="MrpR N-terminal core-binding" evidence="1">
    <location>
        <begin position="19"/>
        <end position="95"/>
    </location>
</feature>
<dbReference type="RefSeq" id="WP_173711974.1">
    <property type="nucleotide sequence ID" value="NZ_JABSWW010000001.1"/>
</dbReference>